<dbReference type="GeneID" id="80875225"/>
<dbReference type="Pfam" id="PF12631">
    <property type="entry name" value="MnmE_helical"/>
    <property type="match status" value="1"/>
</dbReference>
<dbReference type="Gene3D" id="3.30.1360.120">
    <property type="entry name" value="Probable tRNA modification gtpase trme, domain 1"/>
    <property type="match status" value="1"/>
</dbReference>
<dbReference type="CDD" id="cd04164">
    <property type="entry name" value="trmE"/>
    <property type="match status" value="1"/>
</dbReference>
<dbReference type="InterPro" id="IPR027266">
    <property type="entry name" value="TrmE/GcvT-like"/>
</dbReference>
<dbReference type="InterPro" id="IPR006073">
    <property type="entry name" value="GTP-bd"/>
</dbReference>
<organism evidence="8 9">
    <name type="scientific">Schizosaccharomyces osmophilus</name>
    <dbReference type="NCBI Taxonomy" id="2545709"/>
    <lineage>
        <taxon>Eukaryota</taxon>
        <taxon>Fungi</taxon>
        <taxon>Dikarya</taxon>
        <taxon>Ascomycota</taxon>
        <taxon>Taphrinomycotina</taxon>
        <taxon>Schizosaccharomycetes</taxon>
        <taxon>Schizosaccharomycetales</taxon>
        <taxon>Schizosaccharomycetaceae</taxon>
        <taxon>Schizosaccharomyces</taxon>
    </lineage>
</organism>
<dbReference type="InterPro" id="IPR005225">
    <property type="entry name" value="Small_GTP-bd"/>
</dbReference>
<dbReference type="EMBL" id="CP115611">
    <property type="protein sequence ID" value="WBW72498.1"/>
    <property type="molecule type" value="Genomic_DNA"/>
</dbReference>
<proteinExistence type="inferred from homology"/>
<dbReference type="GO" id="GO:0003924">
    <property type="term" value="F:GTPase activity"/>
    <property type="evidence" value="ECO:0007669"/>
    <property type="project" value="InterPro"/>
</dbReference>
<comment type="subcellular location">
    <subcellularLocation>
        <location evidence="1">Mitochondrion</location>
    </subcellularLocation>
</comment>
<keyword evidence="3 6" id="KW-0819">tRNA processing</keyword>
<dbReference type="RefSeq" id="XP_056036741.1">
    <property type="nucleotide sequence ID" value="XM_056180536.1"/>
</dbReference>
<keyword evidence="4 6" id="KW-0547">Nucleotide-binding</keyword>
<dbReference type="SUPFAM" id="SSF52540">
    <property type="entry name" value="P-loop containing nucleoside triphosphate hydrolases"/>
    <property type="match status" value="1"/>
</dbReference>
<evidence type="ECO:0000256" key="4">
    <source>
        <dbReference type="ARBA" id="ARBA00022741"/>
    </source>
</evidence>
<dbReference type="Proteomes" id="UP001212411">
    <property type="component" value="Chromosome 1"/>
</dbReference>
<accession>A0AAF0AVI8</accession>
<dbReference type="Gene3D" id="3.40.50.300">
    <property type="entry name" value="P-loop containing nucleotide triphosphate hydrolases"/>
    <property type="match status" value="1"/>
</dbReference>
<dbReference type="InterPro" id="IPR031168">
    <property type="entry name" value="G_TrmE"/>
</dbReference>
<protein>
    <submittedName>
        <fullName evidence="8">Mitochondrial tRNA wobble uridine modification GTPase Mss1</fullName>
    </submittedName>
</protein>
<dbReference type="InterPro" id="IPR018948">
    <property type="entry name" value="GTP-bd_TrmE_N"/>
</dbReference>
<evidence type="ECO:0000256" key="5">
    <source>
        <dbReference type="ARBA" id="ARBA00023134"/>
    </source>
</evidence>
<evidence type="ECO:0000256" key="6">
    <source>
        <dbReference type="RuleBase" id="RU003313"/>
    </source>
</evidence>
<feature type="domain" description="TrmE-type G" evidence="7">
    <location>
        <begin position="228"/>
        <end position="405"/>
    </location>
</feature>
<dbReference type="GO" id="GO:0005739">
    <property type="term" value="C:mitochondrion"/>
    <property type="evidence" value="ECO:0007669"/>
    <property type="project" value="UniProtKB-SubCell"/>
</dbReference>
<name>A0AAF0AVI8_9SCHI</name>
<dbReference type="InterPro" id="IPR004520">
    <property type="entry name" value="GTPase_MnmE"/>
</dbReference>
<dbReference type="HAMAP" id="MF_00379">
    <property type="entry name" value="GTPase_MnmE"/>
    <property type="match status" value="1"/>
</dbReference>
<keyword evidence="5 6" id="KW-0342">GTP-binding</keyword>
<keyword evidence="9" id="KW-1185">Reference proteome</keyword>
<dbReference type="PANTHER" id="PTHR42714:SF2">
    <property type="entry name" value="TRNA MODIFICATION GTPASE GTPBP3, MITOCHONDRIAL"/>
    <property type="match status" value="1"/>
</dbReference>
<evidence type="ECO:0000313" key="8">
    <source>
        <dbReference type="EMBL" id="WBW72498.1"/>
    </source>
</evidence>
<evidence type="ECO:0000256" key="2">
    <source>
        <dbReference type="ARBA" id="ARBA00011043"/>
    </source>
</evidence>
<dbReference type="NCBIfam" id="NF003661">
    <property type="entry name" value="PRK05291.1-3"/>
    <property type="match status" value="1"/>
</dbReference>
<gene>
    <name evidence="8" type="primary">mss1</name>
    <name evidence="8" type="ORF">SOMG_01743</name>
</gene>
<evidence type="ECO:0000256" key="3">
    <source>
        <dbReference type="ARBA" id="ARBA00022694"/>
    </source>
</evidence>
<dbReference type="NCBIfam" id="TIGR00450">
    <property type="entry name" value="mnmE_trmE_thdF"/>
    <property type="match status" value="1"/>
</dbReference>
<dbReference type="Pfam" id="PF10396">
    <property type="entry name" value="TrmE_N"/>
    <property type="match status" value="1"/>
</dbReference>
<dbReference type="NCBIfam" id="TIGR00231">
    <property type="entry name" value="small_GTP"/>
    <property type="match status" value="1"/>
</dbReference>
<evidence type="ECO:0000313" key="9">
    <source>
        <dbReference type="Proteomes" id="UP001212411"/>
    </source>
</evidence>
<dbReference type="FunFam" id="3.30.1360.120:FF:000007">
    <property type="entry name" value="tRNA modification GTPase GTPBP3, mitochondrial"/>
    <property type="match status" value="1"/>
</dbReference>
<dbReference type="GO" id="GO:0005525">
    <property type="term" value="F:GTP binding"/>
    <property type="evidence" value="ECO:0007669"/>
    <property type="project" value="UniProtKB-KW"/>
</dbReference>
<evidence type="ECO:0000256" key="1">
    <source>
        <dbReference type="ARBA" id="ARBA00004173"/>
    </source>
</evidence>
<dbReference type="InterPro" id="IPR027417">
    <property type="entry name" value="P-loop_NTPase"/>
</dbReference>
<dbReference type="AlphaFoldDB" id="A0AAF0AVI8"/>
<dbReference type="PANTHER" id="PTHR42714">
    <property type="entry name" value="TRNA MODIFICATION GTPASE GTPBP3"/>
    <property type="match status" value="1"/>
</dbReference>
<dbReference type="InterPro" id="IPR027368">
    <property type="entry name" value="MnmE_dom2"/>
</dbReference>
<dbReference type="GO" id="GO:0030488">
    <property type="term" value="P:tRNA methylation"/>
    <property type="evidence" value="ECO:0007669"/>
    <property type="project" value="TreeGrafter"/>
</dbReference>
<dbReference type="Gene3D" id="1.20.120.430">
    <property type="entry name" value="tRNA modification GTPase MnmE domain 2"/>
    <property type="match status" value="1"/>
</dbReference>
<sequence length="485" mass="53914">MMQRLQGISKFVPTIYALSTPAGRAALSVVRISGPSASKVLQKLTGKIPQPRLASLQTIKHPTRSQIVDKALILYFQQPASFTGEDIVEFHLHGGRAIVTEALDAIERTNLPNLRYALPGEFSERAFYNGKTDLTQLEGLADAIDAETSEQLYSVSQQAHGDLYRLCFRWRNKLLECRALLEATIDFSEEHDLDQKEFEPIFKEILDLTGEMERHLSKARPTEILRQGIRVAVVGPPNAGKSSLVNYLAKRKVSIVNEQPGTTRDAIETLLDIHGFPVFLTDTAGFRKGSDVQEIESIGIEIAKEKAEKAQVVLLILPSGTWTGQSLALETQIFDLVKNYKAQKQQVHVLLNKTDLVQRASEAASPVRKYLHQALDIPVSNVHEVSVKNDMGLEQALDALASSFRIISHVQAENNQGDGYGWNQRQREALKECIKHLRMSLDHASDVVLTAEELKLAADEIGRITGAVNVESLFDIIFSRFCVGK</sequence>
<dbReference type="KEGG" id="som:SOMG_01743"/>
<reference evidence="8 9" key="1">
    <citation type="journal article" date="2023" name="G3 (Bethesda)">
        <title>A high-quality reference genome for the fission yeast Schizosaccharomyces osmophilus.</title>
        <authorList>
            <person name="Jia G.S."/>
            <person name="Zhang W.C."/>
            <person name="Liang Y."/>
            <person name="Liu X.H."/>
            <person name="Rhind N."/>
            <person name="Pidoux A."/>
            <person name="Brysch-Herzberg M."/>
            <person name="Du L.L."/>
        </authorList>
    </citation>
    <scope>NUCLEOTIDE SEQUENCE [LARGE SCALE GENOMIC DNA]</scope>
    <source>
        <strain evidence="8 9">CBS 15793</strain>
    </source>
</reference>
<dbReference type="InterPro" id="IPR025867">
    <property type="entry name" value="MnmE_helical"/>
</dbReference>
<dbReference type="PROSITE" id="PS51709">
    <property type="entry name" value="G_TRME"/>
    <property type="match status" value="1"/>
</dbReference>
<comment type="similarity">
    <text evidence="2 6">Belongs to the TRAFAC class TrmE-Era-EngA-EngB-Septin-like GTPase superfamily. TrmE GTPase family.</text>
</comment>
<dbReference type="GO" id="GO:0002098">
    <property type="term" value="P:tRNA wobble uridine modification"/>
    <property type="evidence" value="ECO:0007669"/>
    <property type="project" value="TreeGrafter"/>
</dbReference>
<dbReference type="Pfam" id="PF01926">
    <property type="entry name" value="MMR_HSR1"/>
    <property type="match status" value="1"/>
</dbReference>
<dbReference type="CDD" id="cd14858">
    <property type="entry name" value="TrmE_N"/>
    <property type="match status" value="1"/>
</dbReference>
<evidence type="ECO:0000259" key="7">
    <source>
        <dbReference type="PROSITE" id="PS51709"/>
    </source>
</evidence>